<accession>A0AAV8WW94</accession>
<proteinExistence type="predicted"/>
<dbReference type="AlphaFoldDB" id="A0AAV8WW94"/>
<gene>
    <name evidence="1" type="ORF">NQ314_016442</name>
</gene>
<reference evidence="1" key="1">
    <citation type="journal article" date="2023" name="Insect Mol. Biol.">
        <title>Genome sequencing provides insights into the evolution of gene families encoding plant cell wall-degrading enzymes in longhorned beetles.</title>
        <authorList>
            <person name="Shin N.R."/>
            <person name="Okamura Y."/>
            <person name="Kirsch R."/>
            <person name="Pauchet Y."/>
        </authorList>
    </citation>
    <scope>NUCLEOTIDE SEQUENCE</scope>
    <source>
        <strain evidence="1">RBIC_L_NR</strain>
    </source>
</reference>
<dbReference type="Proteomes" id="UP001162156">
    <property type="component" value="Unassembled WGS sequence"/>
</dbReference>
<evidence type="ECO:0000313" key="1">
    <source>
        <dbReference type="EMBL" id="KAJ8930736.1"/>
    </source>
</evidence>
<evidence type="ECO:0000313" key="2">
    <source>
        <dbReference type="Proteomes" id="UP001162156"/>
    </source>
</evidence>
<dbReference type="EMBL" id="JANEYF010004572">
    <property type="protein sequence ID" value="KAJ8930736.1"/>
    <property type="molecule type" value="Genomic_DNA"/>
</dbReference>
<organism evidence="1 2">
    <name type="scientific">Rhamnusium bicolor</name>
    <dbReference type="NCBI Taxonomy" id="1586634"/>
    <lineage>
        <taxon>Eukaryota</taxon>
        <taxon>Metazoa</taxon>
        <taxon>Ecdysozoa</taxon>
        <taxon>Arthropoda</taxon>
        <taxon>Hexapoda</taxon>
        <taxon>Insecta</taxon>
        <taxon>Pterygota</taxon>
        <taxon>Neoptera</taxon>
        <taxon>Endopterygota</taxon>
        <taxon>Coleoptera</taxon>
        <taxon>Polyphaga</taxon>
        <taxon>Cucujiformia</taxon>
        <taxon>Chrysomeloidea</taxon>
        <taxon>Cerambycidae</taxon>
        <taxon>Lepturinae</taxon>
        <taxon>Rhagiini</taxon>
        <taxon>Rhamnusium</taxon>
    </lineage>
</organism>
<protein>
    <submittedName>
        <fullName evidence="1">Uncharacterized protein</fullName>
    </submittedName>
</protein>
<name>A0AAV8WW94_9CUCU</name>
<comment type="caution">
    <text evidence="1">The sequence shown here is derived from an EMBL/GenBank/DDBJ whole genome shotgun (WGS) entry which is preliminary data.</text>
</comment>
<keyword evidence="2" id="KW-1185">Reference proteome</keyword>
<sequence>MSKVELDLAETVNLLKSLASVFLEIRKDFDGYERKGLELCGLTSYKIKRNKYGNLKQTIFETTKKYSSTNVTNFVFTRFVPS</sequence>